<evidence type="ECO:0000259" key="2">
    <source>
        <dbReference type="Pfam" id="PF01849"/>
    </source>
</evidence>
<gene>
    <name evidence="3" type="ORF">C5167_038873</name>
</gene>
<reference evidence="3 4" key="1">
    <citation type="journal article" date="2018" name="Science">
        <title>The opium poppy genome and morphinan production.</title>
        <authorList>
            <person name="Guo L."/>
            <person name="Winzer T."/>
            <person name="Yang X."/>
            <person name="Li Y."/>
            <person name="Ning Z."/>
            <person name="He Z."/>
            <person name="Teodor R."/>
            <person name="Lu Y."/>
            <person name="Bowser T.A."/>
            <person name="Graham I.A."/>
            <person name="Ye K."/>
        </authorList>
    </citation>
    <scope>NUCLEOTIDE SEQUENCE [LARGE SCALE GENOMIC DNA]</scope>
    <source>
        <strain evidence="4">cv. HN1</strain>
        <tissue evidence="3">Leaves</tissue>
    </source>
</reference>
<dbReference type="EMBL" id="CM010715">
    <property type="protein sequence ID" value="RZC45924.1"/>
    <property type="molecule type" value="Genomic_DNA"/>
</dbReference>
<comment type="similarity">
    <text evidence="1">Belongs to the NAC-beta family.</text>
</comment>
<proteinExistence type="inferred from homology"/>
<dbReference type="Gramene" id="RZC45924">
    <property type="protein sequence ID" value="RZC45924"/>
    <property type="gene ID" value="C5167_038873"/>
</dbReference>
<dbReference type="Pfam" id="PF01849">
    <property type="entry name" value="NAC"/>
    <property type="match status" value="1"/>
</dbReference>
<dbReference type="Proteomes" id="UP000316621">
    <property type="component" value="Chromosome 1"/>
</dbReference>
<dbReference type="PANTHER" id="PTHR10351">
    <property type="entry name" value="TRANSCRIPTION FACTOR BTF3 FAMILY MEMBER"/>
    <property type="match status" value="1"/>
</dbReference>
<keyword evidence="4" id="KW-1185">Reference proteome</keyword>
<organism evidence="3 4">
    <name type="scientific">Papaver somniferum</name>
    <name type="common">Opium poppy</name>
    <dbReference type="NCBI Taxonomy" id="3469"/>
    <lineage>
        <taxon>Eukaryota</taxon>
        <taxon>Viridiplantae</taxon>
        <taxon>Streptophyta</taxon>
        <taxon>Embryophyta</taxon>
        <taxon>Tracheophyta</taxon>
        <taxon>Spermatophyta</taxon>
        <taxon>Magnoliopsida</taxon>
        <taxon>Ranunculales</taxon>
        <taxon>Papaveraceae</taxon>
        <taxon>Papaveroideae</taxon>
        <taxon>Papaver</taxon>
    </lineage>
</organism>
<evidence type="ECO:0000313" key="3">
    <source>
        <dbReference type="EMBL" id="RZC45924.1"/>
    </source>
</evidence>
<feature type="domain" description="NAC-A/B" evidence="2">
    <location>
        <begin position="106"/>
        <end position="142"/>
    </location>
</feature>
<protein>
    <recommendedName>
        <fullName evidence="2">NAC-A/B domain-containing protein</fullName>
    </recommendedName>
</protein>
<dbReference type="Gene3D" id="2.20.70.30">
    <property type="entry name" value="Nascent polypeptide-associated complex domain"/>
    <property type="match status" value="1"/>
</dbReference>
<dbReference type="STRING" id="3469.A0A4Y7IAR4"/>
<dbReference type="InterPro" id="IPR039370">
    <property type="entry name" value="BTF3"/>
</dbReference>
<dbReference type="InterPro" id="IPR038187">
    <property type="entry name" value="NAC_A/B_dom_sf"/>
</dbReference>
<evidence type="ECO:0000256" key="1">
    <source>
        <dbReference type="ARBA" id="ARBA00005296"/>
    </source>
</evidence>
<evidence type="ECO:0000313" key="4">
    <source>
        <dbReference type="Proteomes" id="UP000316621"/>
    </source>
</evidence>
<dbReference type="InterPro" id="IPR002715">
    <property type="entry name" value="Nas_poly-pep-assoc_cplx_dom"/>
</dbReference>
<sequence>MTLPCRKYFRSIYGLCAASCASDAKDLVLLFLTGSQATWSCAIPNEHTFVKRRYLYLFTLEMNMDKLMKMAGAVLAGGKGSKKEGCTQKCCRRWKEALEHSKEITEKVSIFKDDSFIQFLNPKVKGPIAANTWIVDGFPQTKSNPLLFFFTRNCKILSLFYVPICLGVKLGQFNGILGSCMKKFVRHSRTVVPVHRPAGFCFAGPDYLFLFVILKFNKLNVNGISYGLCNLYTMGNEYKSISFNLSQKYFSQQDLIWDSAESDLEFS</sequence>
<dbReference type="AlphaFoldDB" id="A0A4Y7IAR4"/>
<accession>A0A4Y7IAR4</accession>
<name>A0A4Y7IAR4_PAPSO</name>